<sequence length="66" mass="7057">MWLVVIAKDEPDSGRTTIGSALLLERLIFERRTSMPKTIKYAIATLIVAASSLIPLAAEATKTVGG</sequence>
<feature type="transmembrane region" description="Helical" evidence="1">
    <location>
        <begin position="41"/>
        <end position="58"/>
    </location>
</feature>
<protein>
    <submittedName>
        <fullName evidence="2">Uncharacterized protein</fullName>
    </submittedName>
</protein>
<dbReference type="KEGG" id="mph:MLP_34980"/>
<keyword evidence="1" id="KW-0812">Transmembrane</keyword>
<dbReference type="STRING" id="1032480.MLP_34980"/>
<accession>F5XN62</accession>
<dbReference type="EMBL" id="AP012204">
    <property type="protein sequence ID" value="BAK36512.1"/>
    <property type="molecule type" value="Genomic_DNA"/>
</dbReference>
<keyword evidence="1" id="KW-1133">Transmembrane helix</keyword>
<evidence type="ECO:0000313" key="3">
    <source>
        <dbReference type="Proteomes" id="UP000007947"/>
    </source>
</evidence>
<dbReference type="Proteomes" id="UP000007947">
    <property type="component" value="Chromosome"/>
</dbReference>
<proteinExistence type="predicted"/>
<evidence type="ECO:0000256" key="1">
    <source>
        <dbReference type="SAM" id="Phobius"/>
    </source>
</evidence>
<dbReference type="AlphaFoldDB" id="F5XN62"/>
<gene>
    <name evidence="2" type="ordered locus">MLP_34980</name>
</gene>
<keyword evidence="3" id="KW-1185">Reference proteome</keyword>
<name>F5XN62_MICPN</name>
<dbReference type="HOGENOM" id="CLU_2826343_0_0_11"/>
<organism evidence="2 3">
    <name type="scientific">Microlunatus phosphovorus (strain ATCC 700054 / DSM 10555 / JCM 9379 / NBRC 101784 / NCIMB 13414 / VKM Ac-1990 / NM-1)</name>
    <dbReference type="NCBI Taxonomy" id="1032480"/>
    <lineage>
        <taxon>Bacteria</taxon>
        <taxon>Bacillati</taxon>
        <taxon>Actinomycetota</taxon>
        <taxon>Actinomycetes</taxon>
        <taxon>Propionibacteriales</taxon>
        <taxon>Propionibacteriaceae</taxon>
        <taxon>Microlunatus</taxon>
    </lineage>
</organism>
<reference evidence="2 3" key="1">
    <citation type="submission" date="2011-05" db="EMBL/GenBank/DDBJ databases">
        <title>Whole genome sequence of Microlunatus phosphovorus NM-1.</title>
        <authorList>
            <person name="Hosoyama A."/>
            <person name="Sasaki K."/>
            <person name="Harada T."/>
            <person name="Igarashi R."/>
            <person name="Kawakoshi A."/>
            <person name="Sasagawa M."/>
            <person name="Fukada J."/>
            <person name="Nakamura S."/>
            <person name="Katano Y."/>
            <person name="Hanada S."/>
            <person name="Kamagata Y."/>
            <person name="Nakamura N."/>
            <person name="Yamazaki S."/>
            <person name="Fujita N."/>
        </authorList>
    </citation>
    <scope>NUCLEOTIDE SEQUENCE [LARGE SCALE GENOMIC DNA]</scope>
    <source>
        <strain evidence="3">ATCC 700054 / DSM 10555 / JCM 9379 / NBRC 101784 / NCIMB 13414 / VKM Ac-1990 / NM-1</strain>
    </source>
</reference>
<evidence type="ECO:0000313" key="2">
    <source>
        <dbReference type="EMBL" id="BAK36512.1"/>
    </source>
</evidence>
<keyword evidence="1" id="KW-0472">Membrane</keyword>